<evidence type="ECO:0000256" key="9">
    <source>
        <dbReference type="ARBA" id="ARBA00024017"/>
    </source>
</evidence>
<dbReference type="GO" id="GO:0016558">
    <property type="term" value="P:protein import into peroxisome matrix"/>
    <property type="evidence" value="ECO:0007669"/>
    <property type="project" value="InterPro"/>
</dbReference>
<keyword evidence="5 11" id="KW-0853">WD repeat</keyword>
<feature type="repeat" description="WD" evidence="11">
    <location>
        <begin position="165"/>
        <end position="195"/>
    </location>
</feature>
<dbReference type="PROSITE" id="PS50294">
    <property type="entry name" value="WD_REPEATS_REGION"/>
    <property type="match status" value="1"/>
</dbReference>
<evidence type="ECO:0000256" key="3">
    <source>
        <dbReference type="ARBA" id="ARBA00022448"/>
    </source>
</evidence>
<evidence type="ECO:0000256" key="7">
    <source>
        <dbReference type="ARBA" id="ARBA00022927"/>
    </source>
</evidence>
<dbReference type="PANTHER" id="PTHR46027:SF1">
    <property type="entry name" value="PEROXISOMAL TARGETING SIGNAL 2 RECEPTOR"/>
    <property type="match status" value="1"/>
</dbReference>
<name>A0A427XGN7_9TREE</name>
<evidence type="ECO:0000256" key="6">
    <source>
        <dbReference type="ARBA" id="ARBA00022737"/>
    </source>
</evidence>
<dbReference type="Proteomes" id="UP000279236">
    <property type="component" value="Unassembled WGS sequence"/>
</dbReference>
<keyword evidence="12" id="KW-0675">Receptor</keyword>
<evidence type="ECO:0000256" key="1">
    <source>
        <dbReference type="ARBA" id="ARBA00004253"/>
    </source>
</evidence>
<dbReference type="SUPFAM" id="SSF50978">
    <property type="entry name" value="WD40 repeat-like"/>
    <property type="match status" value="1"/>
</dbReference>
<feature type="repeat" description="WD" evidence="11">
    <location>
        <begin position="225"/>
        <end position="247"/>
    </location>
</feature>
<comment type="similarity">
    <text evidence="9">Belongs to the WD repeat peroxin-7 family.</text>
</comment>
<dbReference type="InterPro" id="IPR001680">
    <property type="entry name" value="WD40_rpt"/>
</dbReference>
<keyword evidence="4" id="KW-0963">Cytoplasm</keyword>
<keyword evidence="6" id="KW-0677">Repeat</keyword>
<evidence type="ECO:0000256" key="4">
    <source>
        <dbReference type="ARBA" id="ARBA00022490"/>
    </source>
</evidence>
<dbReference type="PANTHER" id="PTHR46027">
    <property type="entry name" value="PEROXISOMAL TARGETING SIGNAL 2 RECEPTOR"/>
    <property type="match status" value="1"/>
</dbReference>
<dbReference type="EMBL" id="RSCE01000013">
    <property type="protein sequence ID" value="RSH78061.1"/>
    <property type="molecule type" value="Genomic_DNA"/>
</dbReference>
<dbReference type="OrthoDB" id="273771at2759"/>
<evidence type="ECO:0000256" key="10">
    <source>
        <dbReference type="ARBA" id="ARBA00032565"/>
    </source>
</evidence>
<dbReference type="GO" id="GO:0005053">
    <property type="term" value="F:peroxisome matrix targeting signal-2 binding"/>
    <property type="evidence" value="ECO:0007669"/>
    <property type="project" value="InterPro"/>
</dbReference>
<dbReference type="InterPro" id="IPR019775">
    <property type="entry name" value="WD40_repeat_CS"/>
</dbReference>
<evidence type="ECO:0000313" key="12">
    <source>
        <dbReference type="EMBL" id="RSH78061.1"/>
    </source>
</evidence>
<dbReference type="PRINTS" id="PR00320">
    <property type="entry name" value="GPROTEINBRPT"/>
</dbReference>
<protein>
    <recommendedName>
        <fullName evidence="10">Peroxin-7</fullName>
    </recommendedName>
</protein>
<dbReference type="GO" id="GO:0005829">
    <property type="term" value="C:cytosol"/>
    <property type="evidence" value="ECO:0007669"/>
    <property type="project" value="UniProtKB-SubCell"/>
</dbReference>
<evidence type="ECO:0000256" key="8">
    <source>
        <dbReference type="ARBA" id="ARBA00023140"/>
    </source>
</evidence>
<dbReference type="Pfam" id="PF00400">
    <property type="entry name" value="WD40"/>
    <property type="match status" value="4"/>
</dbReference>
<keyword evidence="8" id="KW-0576">Peroxisome</keyword>
<dbReference type="InterPro" id="IPR036322">
    <property type="entry name" value="WD40_repeat_dom_sf"/>
</dbReference>
<feature type="repeat" description="WD" evidence="11">
    <location>
        <begin position="110"/>
        <end position="152"/>
    </location>
</feature>
<keyword evidence="3" id="KW-0813">Transport</keyword>
<dbReference type="AlphaFoldDB" id="A0A427XGN7"/>
<dbReference type="SMART" id="SM00320">
    <property type="entry name" value="WD40"/>
    <property type="match status" value="6"/>
</dbReference>
<sequence>MLPPAAPPVPPALRMRTPGYAHHSLKFSPFFDNRIALASGANFGLVGNGRVHIVNMSPGGLVVEKYFDTQDCVYDIAWNEAHENQVLAVCGNGALRMFDITLTGLPVAAWHEHTAEVVGADWSNIEKGLFATASWDGSAKVWSVDRATSITTLPTGAGQCYSALFSPHTPSLLSTAGQDGTVRLWDLRTTANPRPGVAFQPQMSFRAGPAEILAADWNKYHPGVLATAGKDGVVRVWDTRNPSRPTAEMQGHSLAIRKVQWSPHHADILASSGYDMTARVWVTRPSPAQIHVTAAHTEFTMALGWALFQEGLLATASWDQELHVYQNV</sequence>
<dbReference type="InterPro" id="IPR044536">
    <property type="entry name" value="PEX7"/>
</dbReference>
<evidence type="ECO:0000256" key="2">
    <source>
        <dbReference type="ARBA" id="ARBA00004514"/>
    </source>
</evidence>
<feature type="repeat" description="WD" evidence="11">
    <location>
        <begin position="249"/>
        <end position="281"/>
    </location>
</feature>
<evidence type="ECO:0000256" key="5">
    <source>
        <dbReference type="ARBA" id="ARBA00022574"/>
    </source>
</evidence>
<comment type="caution">
    <text evidence="12">The sequence shown here is derived from an EMBL/GenBank/DDBJ whole genome shotgun (WGS) entry which is preliminary data.</text>
</comment>
<dbReference type="InterPro" id="IPR020472">
    <property type="entry name" value="WD40_PAC1"/>
</dbReference>
<comment type="subcellular location">
    <subcellularLocation>
        <location evidence="2">Cytoplasm</location>
        <location evidence="2">Cytosol</location>
    </subcellularLocation>
    <subcellularLocation>
        <location evidence="1">Peroxisome matrix</location>
    </subcellularLocation>
</comment>
<dbReference type="InterPro" id="IPR015943">
    <property type="entry name" value="WD40/YVTN_repeat-like_dom_sf"/>
</dbReference>
<dbReference type="PROSITE" id="PS50082">
    <property type="entry name" value="WD_REPEATS_2"/>
    <property type="match status" value="4"/>
</dbReference>
<dbReference type="Gene3D" id="2.130.10.10">
    <property type="entry name" value="YVTN repeat-like/Quinoprotein amine dehydrogenase"/>
    <property type="match status" value="1"/>
</dbReference>
<dbReference type="GO" id="GO:0005782">
    <property type="term" value="C:peroxisomal matrix"/>
    <property type="evidence" value="ECO:0007669"/>
    <property type="project" value="UniProtKB-SubCell"/>
</dbReference>
<proteinExistence type="inferred from homology"/>
<dbReference type="RefSeq" id="XP_028473208.1">
    <property type="nucleotide sequence ID" value="XM_028618252.1"/>
</dbReference>
<evidence type="ECO:0000256" key="11">
    <source>
        <dbReference type="PROSITE-ProRule" id="PRU00221"/>
    </source>
</evidence>
<dbReference type="PROSITE" id="PS00678">
    <property type="entry name" value="WD_REPEATS_1"/>
    <property type="match status" value="2"/>
</dbReference>
<dbReference type="STRING" id="105984.A0A427XGN7"/>
<gene>
    <name evidence="12" type="primary">PEX7</name>
    <name evidence="12" type="ORF">EHS24_002516</name>
</gene>
<evidence type="ECO:0000313" key="13">
    <source>
        <dbReference type="Proteomes" id="UP000279236"/>
    </source>
</evidence>
<keyword evidence="7" id="KW-0653">Protein transport</keyword>
<accession>A0A427XGN7</accession>
<reference evidence="12 13" key="1">
    <citation type="submission" date="2018-11" db="EMBL/GenBank/DDBJ databases">
        <title>Genome sequence of Apiotrichum porosum DSM 27194.</title>
        <authorList>
            <person name="Aliyu H."/>
            <person name="Gorte O."/>
            <person name="Ochsenreither K."/>
        </authorList>
    </citation>
    <scope>NUCLEOTIDE SEQUENCE [LARGE SCALE GENOMIC DNA]</scope>
    <source>
        <strain evidence="12 13">DSM 27194</strain>
    </source>
</reference>
<keyword evidence="13" id="KW-1185">Reference proteome</keyword>
<dbReference type="GeneID" id="39587059"/>
<organism evidence="12 13">
    <name type="scientific">Apiotrichum porosum</name>
    <dbReference type="NCBI Taxonomy" id="105984"/>
    <lineage>
        <taxon>Eukaryota</taxon>
        <taxon>Fungi</taxon>
        <taxon>Dikarya</taxon>
        <taxon>Basidiomycota</taxon>
        <taxon>Agaricomycotina</taxon>
        <taxon>Tremellomycetes</taxon>
        <taxon>Trichosporonales</taxon>
        <taxon>Trichosporonaceae</taxon>
        <taxon>Apiotrichum</taxon>
    </lineage>
</organism>